<organism evidence="1 2">
    <name type="scientific">Meloidogyne incognita</name>
    <name type="common">Southern root-knot nematode worm</name>
    <name type="synonym">Oxyuris incognita</name>
    <dbReference type="NCBI Taxonomy" id="6306"/>
    <lineage>
        <taxon>Eukaryota</taxon>
        <taxon>Metazoa</taxon>
        <taxon>Ecdysozoa</taxon>
        <taxon>Nematoda</taxon>
        <taxon>Chromadorea</taxon>
        <taxon>Rhabditida</taxon>
        <taxon>Tylenchina</taxon>
        <taxon>Tylenchomorpha</taxon>
        <taxon>Tylenchoidea</taxon>
        <taxon>Meloidogynidae</taxon>
        <taxon>Meloidogyninae</taxon>
        <taxon>Meloidogyne</taxon>
        <taxon>Meloidogyne incognita group</taxon>
    </lineage>
</organism>
<protein>
    <submittedName>
        <fullName evidence="2">Uncharacterized protein</fullName>
    </submittedName>
</protein>
<keyword evidence="1" id="KW-1185">Reference proteome</keyword>
<evidence type="ECO:0000313" key="2">
    <source>
        <dbReference type="WBParaSite" id="Minc3s01160g21284"/>
    </source>
</evidence>
<dbReference type="WBParaSite" id="Minc3s01160g21284">
    <property type="protein sequence ID" value="Minc3s01160g21284"/>
    <property type="gene ID" value="Minc3s01160g21284"/>
</dbReference>
<evidence type="ECO:0000313" key="1">
    <source>
        <dbReference type="Proteomes" id="UP000887563"/>
    </source>
</evidence>
<proteinExistence type="predicted"/>
<accession>A0A914M4U3</accession>
<dbReference type="Proteomes" id="UP000887563">
    <property type="component" value="Unplaced"/>
</dbReference>
<reference evidence="2" key="1">
    <citation type="submission" date="2022-11" db="UniProtKB">
        <authorList>
            <consortium name="WormBaseParasite"/>
        </authorList>
    </citation>
    <scope>IDENTIFICATION</scope>
</reference>
<dbReference type="AlphaFoldDB" id="A0A914M4U3"/>
<name>A0A914M4U3_MELIC</name>
<sequence length="54" mass="6315">MSRQASMSRQSFGLTEFCQDKVLEDRLLPLTAHAKFWFGRSSVWSKSRKTDFCL</sequence>